<reference evidence="2 3" key="1">
    <citation type="journal article" date="2019" name="Commun. Biol.">
        <title>The bagworm genome reveals a unique fibroin gene that provides high tensile strength.</title>
        <authorList>
            <person name="Kono N."/>
            <person name="Nakamura H."/>
            <person name="Ohtoshi R."/>
            <person name="Tomita M."/>
            <person name="Numata K."/>
            <person name="Arakawa K."/>
        </authorList>
    </citation>
    <scope>NUCLEOTIDE SEQUENCE [LARGE SCALE GENOMIC DNA]</scope>
</reference>
<protein>
    <submittedName>
        <fullName evidence="2">Uncharacterized protein</fullName>
    </submittedName>
</protein>
<sequence>MQNLYAKSTGRTGRILQYLQRFQTLNVGDSLEVDFEMHQPIDDNSTLDVLEAVASARSARLGVAQRDRTPVHHYYLQVSRECESGLHRKHLRHKPLRTRPTPKGTNTGRPACVCAAEHARHAPCLGPACIFCDYPQFGEIPDIHHRTKAEVAAF</sequence>
<name>A0A4C1VCI3_EUMVA</name>
<proteinExistence type="predicted"/>
<organism evidence="2 3">
    <name type="scientific">Eumeta variegata</name>
    <name type="common">Bagworm moth</name>
    <name type="synonym">Eumeta japonica</name>
    <dbReference type="NCBI Taxonomy" id="151549"/>
    <lineage>
        <taxon>Eukaryota</taxon>
        <taxon>Metazoa</taxon>
        <taxon>Ecdysozoa</taxon>
        <taxon>Arthropoda</taxon>
        <taxon>Hexapoda</taxon>
        <taxon>Insecta</taxon>
        <taxon>Pterygota</taxon>
        <taxon>Neoptera</taxon>
        <taxon>Endopterygota</taxon>
        <taxon>Lepidoptera</taxon>
        <taxon>Glossata</taxon>
        <taxon>Ditrysia</taxon>
        <taxon>Tineoidea</taxon>
        <taxon>Psychidae</taxon>
        <taxon>Oiketicinae</taxon>
        <taxon>Eumeta</taxon>
    </lineage>
</organism>
<evidence type="ECO:0000313" key="2">
    <source>
        <dbReference type="EMBL" id="GBP36012.1"/>
    </source>
</evidence>
<dbReference type="Proteomes" id="UP000299102">
    <property type="component" value="Unassembled WGS sequence"/>
</dbReference>
<dbReference type="AlphaFoldDB" id="A0A4C1VCI3"/>
<gene>
    <name evidence="2" type="ORF">EVAR_29140_1</name>
</gene>
<accession>A0A4C1VCI3</accession>
<feature type="compositionally biased region" description="Basic residues" evidence="1">
    <location>
        <begin position="87"/>
        <end position="97"/>
    </location>
</feature>
<feature type="region of interest" description="Disordered" evidence="1">
    <location>
        <begin position="87"/>
        <end position="108"/>
    </location>
</feature>
<comment type="caution">
    <text evidence="2">The sequence shown here is derived from an EMBL/GenBank/DDBJ whole genome shotgun (WGS) entry which is preliminary data.</text>
</comment>
<evidence type="ECO:0000313" key="3">
    <source>
        <dbReference type="Proteomes" id="UP000299102"/>
    </source>
</evidence>
<dbReference type="EMBL" id="BGZK01000313">
    <property type="protein sequence ID" value="GBP36012.1"/>
    <property type="molecule type" value="Genomic_DNA"/>
</dbReference>
<keyword evidence="3" id="KW-1185">Reference proteome</keyword>
<evidence type="ECO:0000256" key="1">
    <source>
        <dbReference type="SAM" id="MobiDB-lite"/>
    </source>
</evidence>